<gene>
    <name evidence="4" type="ORF">F8M41_023233</name>
</gene>
<dbReference type="Proteomes" id="UP000439903">
    <property type="component" value="Unassembled WGS sequence"/>
</dbReference>
<feature type="domain" description="AMP-activated protein kinase glycogen-binding" evidence="3">
    <location>
        <begin position="141"/>
        <end position="222"/>
    </location>
</feature>
<name>A0A8H4ADN2_GIGMA</name>
<evidence type="ECO:0000313" key="5">
    <source>
        <dbReference type="Proteomes" id="UP000439903"/>
    </source>
</evidence>
<dbReference type="InterPro" id="IPR014756">
    <property type="entry name" value="Ig_E-set"/>
</dbReference>
<dbReference type="Pfam" id="PF16561">
    <property type="entry name" value="AMPK1_CBM"/>
    <property type="match status" value="1"/>
</dbReference>
<evidence type="ECO:0000259" key="3">
    <source>
        <dbReference type="Pfam" id="PF16561"/>
    </source>
</evidence>
<sequence length="250" mass="28481">MPLPKQLSPIFWADKFITFTLQLILVTLLCLVSFVEGNGFKTPDKTTTNNVSINEKYAKKEIKSKKIKKDRENPEVVKDSKPTVTHIPESKTANIITGTLSELKPDSETSVSSETISRDVKVDTTIIGELKEMKILTKDIIPIEFHWRHGGNKVFVTGDFDNWKANTHEMHFSPETNDFVAVVDIDRTKQQQFKFVVDGNWRHNEDLPISYDEHGNINNIIYAFPSSPLSPEFKEYITVPFTSQFAAVAY</sequence>
<dbReference type="CDD" id="cd02859">
    <property type="entry name" value="E_set_AMPKbeta_like_N"/>
    <property type="match status" value="1"/>
</dbReference>
<proteinExistence type="inferred from homology"/>
<evidence type="ECO:0000256" key="1">
    <source>
        <dbReference type="ARBA" id="ARBA00010926"/>
    </source>
</evidence>
<comment type="caution">
    <text evidence="4">The sequence shown here is derived from an EMBL/GenBank/DDBJ whole genome shotgun (WGS) entry which is preliminary data.</text>
</comment>
<evidence type="ECO:0000313" key="4">
    <source>
        <dbReference type="EMBL" id="KAF0483236.1"/>
    </source>
</evidence>
<protein>
    <submittedName>
        <fullName evidence="4">Carbohydrate-binding module family 48 protein</fullName>
    </submittedName>
</protein>
<accession>A0A8H4ADN2</accession>
<keyword evidence="2" id="KW-1133">Transmembrane helix</keyword>
<comment type="similarity">
    <text evidence="1">Belongs to the 5'-AMP-activated protein kinase beta subunit family.</text>
</comment>
<dbReference type="InterPro" id="IPR050827">
    <property type="entry name" value="CRP1_MDG1_kinase"/>
</dbReference>
<organism evidence="4 5">
    <name type="scientific">Gigaspora margarita</name>
    <dbReference type="NCBI Taxonomy" id="4874"/>
    <lineage>
        <taxon>Eukaryota</taxon>
        <taxon>Fungi</taxon>
        <taxon>Fungi incertae sedis</taxon>
        <taxon>Mucoromycota</taxon>
        <taxon>Glomeromycotina</taxon>
        <taxon>Glomeromycetes</taxon>
        <taxon>Diversisporales</taxon>
        <taxon>Gigasporaceae</taxon>
        <taxon>Gigaspora</taxon>
    </lineage>
</organism>
<dbReference type="GO" id="GO:0005737">
    <property type="term" value="C:cytoplasm"/>
    <property type="evidence" value="ECO:0007669"/>
    <property type="project" value="TreeGrafter"/>
</dbReference>
<dbReference type="PANTHER" id="PTHR10343:SF84">
    <property type="entry name" value="5'-AMP-ACTIVATED PROTEIN KINASE SUBUNIT BETA-1"/>
    <property type="match status" value="1"/>
</dbReference>
<dbReference type="GO" id="GO:0019901">
    <property type="term" value="F:protein kinase binding"/>
    <property type="evidence" value="ECO:0007669"/>
    <property type="project" value="TreeGrafter"/>
</dbReference>
<keyword evidence="5" id="KW-1185">Reference proteome</keyword>
<reference evidence="4 5" key="1">
    <citation type="journal article" date="2019" name="Environ. Microbiol.">
        <title>At the nexus of three kingdoms: the genome of the mycorrhizal fungus Gigaspora margarita provides insights into plant, endobacterial and fungal interactions.</title>
        <authorList>
            <person name="Venice F."/>
            <person name="Ghignone S."/>
            <person name="Salvioli di Fossalunga A."/>
            <person name="Amselem J."/>
            <person name="Novero M."/>
            <person name="Xianan X."/>
            <person name="Sedzielewska Toro K."/>
            <person name="Morin E."/>
            <person name="Lipzen A."/>
            <person name="Grigoriev I.V."/>
            <person name="Henrissat B."/>
            <person name="Martin F.M."/>
            <person name="Bonfante P."/>
        </authorList>
    </citation>
    <scope>NUCLEOTIDE SEQUENCE [LARGE SCALE GENOMIC DNA]</scope>
    <source>
        <strain evidence="4 5">BEG34</strain>
    </source>
</reference>
<dbReference type="GO" id="GO:0031588">
    <property type="term" value="C:nucleotide-activated protein kinase complex"/>
    <property type="evidence" value="ECO:0007669"/>
    <property type="project" value="TreeGrafter"/>
</dbReference>
<dbReference type="AlphaFoldDB" id="A0A8H4ADN2"/>
<dbReference type="GO" id="GO:0005634">
    <property type="term" value="C:nucleus"/>
    <property type="evidence" value="ECO:0007669"/>
    <property type="project" value="TreeGrafter"/>
</dbReference>
<dbReference type="GO" id="GO:0007165">
    <property type="term" value="P:signal transduction"/>
    <property type="evidence" value="ECO:0007669"/>
    <property type="project" value="TreeGrafter"/>
</dbReference>
<keyword evidence="2" id="KW-0812">Transmembrane</keyword>
<evidence type="ECO:0000256" key="2">
    <source>
        <dbReference type="SAM" id="Phobius"/>
    </source>
</evidence>
<dbReference type="EMBL" id="WTPW01000749">
    <property type="protein sequence ID" value="KAF0483236.1"/>
    <property type="molecule type" value="Genomic_DNA"/>
</dbReference>
<dbReference type="PANTHER" id="PTHR10343">
    <property type="entry name" value="5'-AMP-ACTIVATED PROTEIN KINASE , BETA SUBUNIT"/>
    <property type="match status" value="1"/>
</dbReference>
<keyword evidence="2" id="KW-0472">Membrane</keyword>
<dbReference type="Gene3D" id="2.60.40.10">
    <property type="entry name" value="Immunoglobulins"/>
    <property type="match status" value="1"/>
</dbReference>
<dbReference type="InterPro" id="IPR013783">
    <property type="entry name" value="Ig-like_fold"/>
</dbReference>
<dbReference type="OrthoDB" id="5873279at2759"/>
<feature type="transmembrane region" description="Helical" evidence="2">
    <location>
        <begin position="16"/>
        <end position="35"/>
    </location>
</feature>
<dbReference type="SUPFAM" id="SSF81296">
    <property type="entry name" value="E set domains"/>
    <property type="match status" value="1"/>
</dbReference>
<dbReference type="InterPro" id="IPR032640">
    <property type="entry name" value="AMPK1_CBM"/>
</dbReference>